<sequence length="71" mass="8222">MVLELWDLLQEYIPASKKPQAAQDIVQVFVEQGADLRWFDEILGEDDVLDTAINTALELEEEPEDDSEWEE</sequence>
<accession>A0A6J5KLE1</accession>
<reference evidence="1" key="1">
    <citation type="submission" date="2020-04" db="EMBL/GenBank/DDBJ databases">
        <authorList>
            <person name="Chiriac C."/>
            <person name="Salcher M."/>
            <person name="Ghai R."/>
            <person name="Kavagutti S V."/>
        </authorList>
    </citation>
    <scope>NUCLEOTIDE SEQUENCE</scope>
</reference>
<proteinExistence type="predicted"/>
<protein>
    <submittedName>
        <fullName evidence="1">Uncharacterized protein</fullName>
    </submittedName>
</protein>
<dbReference type="EMBL" id="LR796167">
    <property type="protein sequence ID" value="CAB4123084.1"/>
    <property type="molecule type" value="Genomic_DNA"/>
</dbReference>
<organism evidence="1">
    <name type="scientific">uncultured Caudovirales phage</name>
    <dbReference type="NCBI Taxonomy" id="2100421"/>
    <lineage>
        <taxon>Viruses</taxon>
        <taxon>Duplodnaviria</taxon>
        <taxon>Heunggongvirae</taxon>
        <taxon>Uroviricota</taxon>
        <taxon>Caudoviricetes</taxon>
        <taxon>Peduoviridae</taxon>
        <taxon>Maltschvirus</taxon>
        <taxon>Maltschvirus maltsch</taxon>
    </lineage>
</organism>
<evidence type="ECO:0000313" key="1">
    <source>
        <dbReference type="EMBL" id="CAB4123084.1"/>
    </source>
</evidence>
<gene>
    <name evidence="1" type="ORF">UFOVP29_243</name>
</gene>
<name>A0A6J5KLE1_9CAUD</name>